<feature type="chain" id="PRO_5024305102" description="UPF0173 metal-dependent hydrolase F1599_17510" evidence="3">
    <location>
        <begin position="23"/>
        <end position="299"/>
    </location>
</feature>
<dbReference type="InterPro" id="IPR001279">
    <property type="entry name" value="Metallo-B-lactamas"/>
</dbReference>
<comment type="caution">
    <text evidence="5">The sequence shown here is derived from an EMBL/GenBank/DDBJ whole genome shotgun (WGS) entry which is preliminary data.</text>
</comment>
<evidence type="ECO:0000256" key="2">
    <source>
        <dbReference type="HAMAP-Rule" id="MF_00457"/>
    </source>
</evidence>
<accession>A0A5M8AJQ8</accession>
<dbReference type="NCBIfam" id="NF001911">
    <property type="entry name" value="PRK00685.1"/>
    <property type="match status" value="1"/>
</dbReference>
<dbReference type="RefSeq" id="WP_150083995.1">
    <property type="nucleotide sequence ID" value="NZ_VWRN01000045.1"/>
</dbReference>
<protein>
    <recommendedName>
        <fullName evidence="2">UPF0173 metal-dependent hydrolase F1599_17510</fullName>
    </recommendedName>
</protein>
<dbReference type="SUPFAM" id="SSF56281">
    <property type="entry name" value="Metallo-hydrolase/oxidoreductase"/>
    <property type="match status" value="1"/>
</dbReference>
<dbReference type="InterPro" id="IPR050114">
    <property type="entry name" value="UPF0173_UPF0282_UlaG_hydrolase"/>
</dbReference>
<dbReference type="GO" id="GO:0016787">
    <property type="term" value="F:hydrolase activity"/>
    <property type="evidence" value="ECO:0007669"/>
    <property type="project" value="UniProtKB-UniRule"/>
</dbReference>
<gene>
    <name evidence="5" type="ORF">F1599_17510</name>
</gene>
<keyword evidence="1 2" id="KW-0378">Hydrolase</keyword>
<dbReference type="PANTHER" id="PTHR43546:SF3">
    <property type="entry name" value="UPF0173 METAL-DEPENDENT HYDROLASE MJ1163"/>
    <property type="match status" value="1"/>
</dbReference>
<sequence length="299" mass="31395">MPQARPLLLAALLTLLGACATAPTGPTAPTATSASTPALLPSAAGQTAAGKTEVLWLGQAATRITTPGGKVIVIDPWLTGNPKTPAPFKQLQTLGKVDLILVTHAHGDHLGDAPALAKMHNAPIYNGGGMGQTLVSLGMVPANLSQRFGKSGTVTPFGANGPKITAVHAEHSSELVWKNPSSGKDEVHYGGEPVGYIIEMENGFRIWHMGDTGLFADMRLVAELYKPDLVLIPIGGHFTMGPREAAIAVREMIRPRYAIPIHYLTSPMLRGTPAEFTAALGATDATRVIVPEPGQKVDF</sequence>
<proteinExistence type="inferred from homology"/>
<dbReference type="Proteomes" id="UP000324324">
    <property type="component" value="Unassembled WGS sequence"/>
</dbReference>
<dbReference type="PANTHER" id="PTHR43546">
    <property type="entry name" value="UPF0173 METAL-DEPENDENT HYDROLASE MJ1163-RELATED"/>
    <property type="match status" value="1"/>
</dbReference>
<dbReference type="EMBL" id="VWRN01000045">
    <property type="protein sequence ID" value="KAA6121044.1"/>
    <property type="molecule type" value="Genomic_DNA"/>
</dbReference>
<dbReference type="InterPro" id="IPR022877">
    <property type="entry name" value="UPF0173"/>
</dbReference>
<dbReference type="Gene3D" id="3.60.15.10">
    <property type="entry name" value="Ribonuclease Z/Hydroxyacylglutathione hydrolase-like"/>
    <property type="match status" value="1"/>
</dbReference>
<evidence type="ECO:0000259" key="4">
    <source>
        <dbReference type="SMART" id="SM00849"/>
    </source>
</evidence>
<feature type="domain" description="Metallo-beta-lactamase" evidence="4">
    <location>
        <begin position="58"/>
        <end position="262"/>
    </location>
</feature>
<feature type="signal peptide" evidence="3">
    <location>
        <begin position="1"/>
        <end position="22"/>
    </location>
</feature>
<name>A0A5M8AJQ8_9BURK</name>
<comment type="similarity">
    <text evidence="2">Belongs to the UPF0173 family.</text>
</comment>
<keyword evidence="3" id="KW-0732">Signal</keyword>
<evidence type="ECO:0000256" key="3">
    <source>
        <dbReference type="SAM" id="SignalP"/>
    </source>
</evidence>
<dbReference type="InterPro" id="IPR036866">
    <property type="entry name" value="RibonucZ/Hydroxyglut_hydro"/>
</dbReference>
<reference evidence="5 6" key="1">
    <citation type="submission" date="2019-09" db="EMBL/GenBank/DDBJ databases">
        <title>Isolation of a novel species in the genus Cupriavidus from patients with sepsis using whole genome sequencing.</title>
        <authorList>
            <person name="Kweon O.J."/>
            <person name="Lee M.-K."/>
        </authorList>
    </citation>
    <scope>NUCLEOTIDE SEQUENCE [LARGE SCALE GENOMIC DNA]</scope>
    <source>
        <strain evidence="5 6">MKL-01</strain>
    </source>
</reference>
<evidence type="ECO:0000313" key="6">
    <source>
        <dbReference type="Proteomes" id="UP000324324"/>
    </source>
</evidence>
<keyword evidence="6" id="KW-1185">Reference proteome</keyword>
<organism evidence="5 6">
    <name type="scientific">Cupriavidus cauae</name>
    <dbReference type="NCBI Taxonomy" id="2608999"/>
    <lineage>
        <taxon>Bacteria</taxon>
        <taxon>Pseudomonadati</taxon>
        <taxon>Pseudomonadota</taxon>
        <taxon>Betaproteobacteria</taxon>
        <taxon>Burkholderiales</taxon>
        <taxon>Burkholderiaceae</taxon>
        <taxon>Cupriavidus</taxon>
    </lineage>
</organism>
<dbReference type="Pfam" id="PF12706">
    <property type="entry name" value="Lactamase_B_2"/>
    <property type="match status" value="1"/>
</dbReference>
<evidence type="ECO:0000256" key="1">
    <source>
        <dbReference type="ARBA" id="ARBA00022801"/>
    </source>
</evidence>
<evidence type="ECO:0000313" key="5">
    <source>
        <dbReference type="EMBL" id="KAA6121044.1"/>
    </source>
</evidence>
<dbReference type="PROSITE" id="PS51257">
    <property type="entry name" value="PROKAR_LIPOPROTEIN"/>
    <property type="match status" value="1"/>
</dbReference>
<dbReference type="AlphaFoldDB" id="A0A5M8AJQ8"/>
<dbReference type="SMART" id="SM00849">
    <property type="entry name" value="Lactamase_B"/>
    <property type="match status" value="1"/>
</dbReference>
<dbReference type="HAMAP" id="MF_00457">
    <property type="entry name" value="UPF0173"/>
    <property type="match status" value="1"/>
</dbReference>